<dbReference type="EMBL" id="CP107523">
    <property type="protein sequence ID" value="UYN56175.1"/>
    <property type="molecule type" value="Genomic_DNA"/>
</dbReference>
<feature type="transmembrane region" description="Helical" evidence="13">
    <location>
        <begin position="107"/>
        <end position="130"/>
    </location>
</feature>
<keyword evidence="5 13" id="KW-0812">Transmembrane</keyword>
<dbReference type="PANTHER" id="PTHR31462">
    <property type="entry name" value="ENDOSOMAL/LYSOSOMAL POTASSIUM CHANNEL TMEM175"/>
    <property type="match status" value="1"/>
</dbReference>
<feature type="transmembrane region" description="Helical" evidence="13">
    <location>
        <begin position="150"/>
        <end position="183"/>
    </location>
</feature>
<keyword evidence="3" id="KW-0813">Transport</keyword>
<name>A0A4Q1U906_9LACO</name>
<evidence type="ECO:0000256" key="8">
    <source>
        <dbReference type="ARBA" id="ARBA00022989"/>
    </source>
</evidence>
<evidence type="ECO:0000313" key="15">
    <source>
        <dbReference type="EMBL" id="UYN56175.1"/>
    </source>
</evidence>
<dbReference type="EMBL" id="MSSM01000006">
    <property type="protein sequence ID" value="RXT27863.1"/>
    <property type="molecule type" value="Genomic_DNA"/>
</dbReference>
<evidence type="ECO:0000256" key="3">
    <source>
        <dbReference type="ARBA" id="ARBA00022448"/>
    </source>
</evidence>
<evidence type="ECO:0000313" key="16">
    <source>
        <dbReference type="Proteomes" id="UP000290475"/>
    </source>
</evidence>
<keyword evidence="7" id="KW-0630">Potassium</keyword>
<evidence type="ECO:0000256" key="10">
    <source>
        <dbReference type="ARBA" id="ARBA00023136"/>
    </source>
</evidence>
<keyword evidence="8 13" id="KW-1133">Transmembrane helix</keyword>
<evidence type="ECO:0000256" key="2">
    <source>
        <dbReference type="ARBA" id="ARBA00006920"/>
    </source>
</evidence>
<sequence>MSKGRLEAFTDAVIAIILTILVLELNPPHSGSLASLWALRGRFGIYLASFLTLIVYWNNHHHLFQLVKRIDWRVMWTNSFFMLAISMFPFATSWVGEGHVDAFGPELIYGFVVFMANVSYLLLVFTLRHVNGPTSALVKLYGHQHDWKAVGSIVMAFVAMILALLWPPLTIILDLLMLLLWAIPDQRVERHLLRDPRE</sequence>
<keyword evidence="10 13" id="KW-0472">Membrane</keyword>
<evidence type="ECO:0000256" key="12">
    <source>
        <dbReference type="ARBA" id="ARBA00034430"/>
    </source>
</evidence>
<organism evidence="14 16">
    <name type="scientific">Lacticaseibacillus chiayiensis</name>
    <dbReference type="NCBI Taxonomy" id="2100821"/>
    <lineage>
        <taxon>Bacteria</taxon>
        <taxon>Bacillati</taxon>
        <taxon>Bacillota</taxon>
        <taxon>Bacilli</taxon>
        <taxon>Lactobacillales</taxon>
        <taxon>Lactobacillaceae</taxon>
        <taxon>Lacticaseibacillus</taxon>
    </lineage>
</organism>
<protein>
    <submittedName>
        <fullName evidence="15">TMEM175 family protein</fullName>
    </submittedName>
</protein>
<evidence type="ECO:0000256" key="5">
    <source>
        <dbReference type="ARBA" id="ARBA00022692"/>
    </source>
</evidence>
<gene>
    <name evidence="14" type="ORF">BVJ53_03605</name>
    <name evidence="15" type="ORF">OFW50_12000</name>
</gene>
<keyword evidence="9" id="KW-0406">Ion transport</keyword>
<evidence type="ECO:0000256" key="1">
    <source>
        <dbReference type="ARBA" id="ARBA00004141"/>
    </source>
</evidence>
<evidence type="ECO:0000256" key="11">
    <source>
        <dbReference type="ARBA" id="ARBA00023303"/>
    </source>
</evidence>
<reference evidence="15" key="2">
    <citation type="submission" date="2022-10" db="EMBL/GenBank/DDBJ databases">
        <title>Comparative genomic analysis and in-vitro probiotic properties of the potential probiotic L. chiayiensis AACE 3.</title>
        <authorList>
            <person name="Kang X."/>
        </authorList>
    </citation>
    <scope>NUCLEOTIDE SEQUENCE</scope>
    <source>
        <strain evidence="15">AACE 3</strain>
    </source>
</reference>
<accession>A0A4Q1U906</accession>
<evidence type="ECO:0000256" key="4">
    <source>
        <dbReference type="ARBA" id="ARBA00022538"/>
    </source>
</evidence>
<keyword evidence="6" id="KW-0631">Potassium channel</keyword>
<evidence type="ECO:0000256" key="9">
    <source>
        <dbReference type="ARBA" id="ARBA00023065"/>
    </source>
</evidence>
<dbReference type="AlphaFoldDB" id="A0A4Q1U906"/>
<dbReference type="GO" id="GO:0016020">
    <property type="term" value="C:membrane"/>
    <property type="evidence" value="ECO:0007669"/>
    <property type="project" value="UniProtKB-SubCell"/>
</dbReference>
<evidence type="ECO:0000256" key="13">
    <source>
        <dbReference type="SAM" id="Phobius"/>
    </source>
</evidence>
<dbReference type="Proteomes" id="UP000290475">
    <property type="component" value="Unassembled WGS sequence"/>
</dbReference>
<keyword evidence="11" id="KW-0407">Ion channel</keyword>
<evidence type="ECO:0000313" key="14">
    <source>
        <dbReference type="EMBL" id="RXT27863.1"/>
    </source>
</evidence>
<dbReference type="Proteomes" id="UP001164790">
    <property type="component" value="Chromosome"/>
</dbReference>
<dbReference type="RefSeq" id="WP_129301198.1">
    <property type="nucleotide sequence ID" value="NZ_CP074378.1"/>
</dbReference>
<dbReference type="InterPro" id="IPR010617">
    <property type="entry name" value="TMEM175-like"/>
</dbReference>
<feature type="transmembrane region" description="Helical" evidence="13">
    <location>
        <begin position="76"/>
        <end position="95"/>
    </location>
</feature>
<dbReference type="GO" id="GO:0005267">
    <property type="term" value="F:potassium channel activity"/>
    <property type="evidence" value="ECO:0007669"/>
    <property type="project" value="UniProtKB-KW"/>
</dbReference>
<reference evidence="14 16" key="1">
    <citation type="submission" date="2017-01" db="EMBL/GenBank/DDBJ databases">
        <title>Lactobacillus chiayiensis sp. nov., a lactic acid bacterium isolated from compost.</title>
        <authorList>
            <person name="Huang C.-H."/>
        </authorList>
    </citation>
    <scope>NUCLEOTIDE SEQUENCE [LARGE SCALE GENOMIC DNA]</scope>
    <source>
        <strain evidence="14">Chh01</strain>
        <strain evidence="16">chh01</strain>
    </source>
</reference>
<feature type="transmembrane region" description="Helical" evidence="13">
    <location>
        <begin position="37"/>
        <end position="56"/>
    </location>
</feature>
<comment type="subcellular location">
    <subcellularLocation>
        <location evidence="1">Membrane</location>
        <topology evidence="1">Multi-pass membrane protein</topology>
    </subcellularLocation>
</comment>
<keyword evidence="17" id="KW-1185">Reference proteome</keyword>
<dbReference type="PANTHER" id="PTHR31462:SF5">
    <property type="entry name" value="ENDOSOMAL_LYSOSOMAL PROTON CHANNEL TMEM175"/>
    <property type="match status" value="1"/>
</dbReference>
<evidence type="ECO:0000313" key="17">
    <source>
        <dbReference type="Proteomes" id="UP001164790"/>
    </source>
</evidence>
<dbReference type="GO" id="GO:0015252">
    <property type="term" value="F:proton channel activity"/>
    <property type="evidence" value="ECO:0007669"/>
    <property type="project" value="InterPro"/>
</dbReference>
<evidence type="ECO:0000256" key="6">
    <source>
        <dbReference type="ARBA" id="ARBA00022826"/>
    </source>
</evidence>
<keyword evidence="4" id="KW-0633">Potassium transport</keyword>
<proteinExistence type="inferred from homology"/>
<dbReference type="OrthoDB" id="7626281at2"/>
<dbReference type="Pfam" id="PF06736">
    <property type="entry name" value="TMEM175"/>
    <property type="match status" value="1"/>
</dbReference>
<feature type="transmembrane region" description="Helical" evidence="13">
    <location>
        <begin position="6"/>
        <end position="25"/>
    </location>
</feature>
<comment type="catalytic activity">
    <reaction evidence="12">
        <text>K(+)(in) = K(+)(out)</text>
        <dbReference type="Rhea" id="RHEA:29463"/>
        <dbReference type="ChEBI" id="CHEBI:29103"/>
    </reaction>
</comment>
<comment type="similarity">
    <text evidence="2">Belongs to the TMEM175 family.</text>
</comment>
<evidence type="ECO:0000256" key="7">
    <source>
        <dbReference type="ARBA" id="ARBA00022958"/>
    </source>
</evidence>